<dbReference type="EMBL" id="VSSQ01027183">
    <property type="protein sequence ID" value="MPM76290.1"/>
    <property type="molecule type" value="Genomic_DNA"/>
</dbReference>
<proteinExistence type="predicted"/>
<sequence length="181" mass="20519">MIPFTIDSITPCLKHVATGDIVETEVIRIKRKSFLSKFNKNNGWYVDWDKFDEETSIYALVLKGTVDIQGLIALTDDDASNAEYINWASCSPENNSWRNGVKKYEGVGGHLFAIAAKVSELHKHGGCIHAIAMDKEILQHYINQFGAVSVGIIHPYHFVIPEESAREIREVYSYEWSNEEL</sequence>
<evidence type="ECO:0000313" key="1">
    <source>
        <dbReference type="EMBL" id="MPM76290.1"/>
    </source>
</evidence>
<protein>
    <recommendedName>
        <fullName evidence="2">N-acetyltransferase domain-containing protein</fullName>
    </recommendedName>
</protein>
<organism evidence="1">
    <name type="scientific">bioreactor metagenome</name>
    <dbReference type="NCBI Taxonomy" id="1076179"/>
    <lineage>
        <taxon>unclassified sequences</taxon>
        <taxon>metagenomes</taxon>
        <taxon>ecological metagenomes</taxon>
    </lineage>
</organism>
<dbReference type="AlphaFoldDB" id="A0A645CH72"/>
<name>A0A645CH72_9ZZZZ</name>
<comment type="caution">
    <text evidence="1">The sequence shown here is derived from an EMBL/GenBank/DDBJ whole genome shotgun (WGS) entry which is preliminary data.</text>
</comment>
<gene>
    <name evidence="1" type="ORF">SDC9_123288</name>
</gene>
<accession>A0A645CH72</accession>
<evidence type="ECO:0008006" key="2">
    <source>
        <dbReference type="Google" id="ProtNLM"/>
    </source>
</evidence>
<reference evidence="1" key="1">
    <citation type="submission" date="2019-08" db="EMBL/GenBank/DDBJ databases">
        <authorList>
            <person name="Kucharzyk K."/>
            <person name="Murdoch R.W."/>
            <person name="Higgins S."/>
            <person name="Loffler F."/>
        </authorList>
    </citation>
    <scope>NUCLEOTIDE SEQUENCE</scope>
</reference>